<dbReference type="EMBL" id="JAIWYP010000002">
    <property type="protein sequence ID" value="KAH3870748.1"/>
    <property type="molecule type" value="Genomic_DNA"/>
</dbReference>
<organism evidence="9 10">
    <name type="scientific">Dreissena polymorpha</name>
    <name type="common">Zebra mussel</name>
    <name type="synonym">Mytilus polymorpha</name>
    <dbReference type="NCBI Taxonomy" id="45954"/>
    <lineage>
        <taxon>Eukaryota</taxon>
        <taxon>Metazoa</taxon>
        <taxon>Spiralia</taxon>
        <taxon>Lophotrochozoa</taxon>
        <taxon>Mollusca</taxon>
        <taxon>Bivalvia</taxon>
        <taxon>Autobranchia</taxon>
        <taxon>Heteroconchia</taxon>
        <taxon>Euheterodonta</taxon>
        <taxon>Imparidentia</taxon>
        <taxon>Neoheterodontei</taxon>
        <taxon>Myida</taxon>
        <taxon>Dreissenoidea</taxon>
        <taxon>Dreissenidae</taxon>
        <taxon>Dreissena</taxon>
    </lineage>
</organism>
<dbReference type="PANTHER" id="PTHR10926:SF0">
    <property type="entry name" value="CDC50, ISOFORM A"/>
    <property type="match status" value="1"/>
</dbReference>
<dbReference type="PANTHER" id="PTHR10926">
    <property type="entry name" value="CELL CYCLE CONTROL PROTEIN 50"/>
    <property type="match status" value="1"/>
</dbReference>
<proteinExistence type="inferred from homology"/>
<evidence type="ECO:0000256" key="8">
    <source>
        <dbReference type="SAM" id="Phobius"/>
    </source>
</evidence>
<gene>
    <name evidence="9" type="ORF">DPMN_033938</name>
</gene>
<evidence type="ECO:0000313" key="10">
    <source>
        <dbReference type="Proteomes" id="UP000828390"/>
    </source>
</evidence>
<evidence type="ECO:0000256" key="1">
    <source>
        <dbReference type="ARBA" id="ARBA00004141"/>
    </source>
</evidence>
<evidence type="ECO:0000313" key="9">
    <source>
        <dbReference type="EMBL" id="KAH3870748.1"/>
    </source>
</evidence>
<comment type="similarity">
    <text evidence="2 6">Belongs to the CDC50/LEM3 family.</text>
</comment>
<dbReference type="GO" id="GO:0005794">
    <property type="term" value="C:Golgi apparatus"/>
    <property type="evidence" value="ECO:0007669"/>
    <property type="project" value="TreeGrafter"/>
</dbReference>
<comment type="subcellular location">
    <subcellularLocation>
        <location evidence="1">Membrane</location>
        <topology evidence="1">Multi-pass membrane protein</topology>
    </subcellularLocation>
</comment>
<dbReference type="InterPro" id="IPR005045">
    <property type="entry name" value="CDC50/LEM3_fam"/>
</dbReference>
<keyword evidence="5 6" id="KW-0472">Membrane</keyword>
<dbReference type="Proteomes" id="UP000828390">
    <property type="component" value="Unassembled WGS sequence"/>
</dbReference>
<feature type="transmembrane region" description="Helical" evidence="8">
    <location>
        <begin position="321"/>
        <end position="343"/>
    </location>
</feature>
<dbReference type="PIRSF" id="PIRSF015840">
    <property type="entry name" value="DUF284_TM_euk"/>
    <property type="match status" value="1"/>
</dbReference>
<sequence length="365" mass="40640">MANGTPGTPVADTENNKTKRPKDTKLKQQRLPAWQPILTAGTVLPAFFAIGIAFIPLGVVLLVTSNGIKEVRNDYTQCEKADTPGLTCVKYLESLNVTGHTCDCKINITLSEDFTGTVYMYYGLTNFYQNHRRYVRSRDDGQLHGYKKDASSLYDDCAPYKLKNIDATTKLPIAPCGAIANSLFNDTFSVKYIDTQQNLTLIRTGIAWPSDKSVKFGNPSSWDGFTNPINWNNKTAMDLDPADPKNNGYVNEDLIVWMRTAALPTFRKLHRRIDHTGTFKDGLPKGTYEVSISYAYPVTAFDGTKSVILTTTSWLGGKNPFLGIAYLVVGSICILLGVIFLVIHLKWGRKIEETINVTNRTPFQN</sequence>
<feature type="transmembrane region" description="Helical" evidence="8">
    <location>
        <begin position="37"/>
        <end position="63"/>
    </location>
</feature>
<evidence type="ECO:0000256" key="7">
    <source>
        <dbReference type="SAM" id="MobiDB-lite"/>
    </source>
</evidence>
<protein>
    <recommendedName>
        <fullName evidence="11">Cell cycle control protein 50A</fullName>
    </recommendedName>
</protein>
<evidence type="ECO:0000256" key="6">
    <source>
        <dbReference type="PIRNR" id="PIRNR015840"/>
    </source>
</evidence>
<evidence type="ECO:0000256" key="3">
    <source>
        <dbReference type="ARBA" id="ARBA00022692"/>
    </source>
</evidence>
<evidence type="ECO:0000256" key="2">
    <source>
        <dbReference type="ARBA" id="ARBA00009457"/>
    </source>
</evidence>
<dbReference type="GO" id="GO:0005886">
    <property type="term" value="C:plasma membrane"/>
    <property type="evidence" value="ECO:0007669"/>
    <property type="project" value="TreeGrafter"/>
</dbReference>
<evidence type="ECO:0000256" key="4">
    <source>
        <dbReference type="ARBA" id="ARBA00022989"/>
    </source>
</evidence>
<dbReference type="GO" id="GO:0005783">
    <property type="term" value="C:endoplasmic reticulum"/>
    <property type="evidence" value="ECO:0007669"/>
    <property type="project" value="TreeGrafter"/>
</dbReference>
<reference evidence="9" key="2">
    <citation type="submission" date="2020-11" db="EMBL/GenBank/DDBJ databases">
        <authorList>
            <person name="McCartney M.A."/>
            <person name="Auch B."/>
            <person name="Kono T."/>
            <person name="Mallez S."/>
            <person name="Becker A."/>
            <person name="Gohl D.M."/>
            <person name="Silverstein K.A.T."/>
            <person name="Koren S."/>
            <person name="Bechman K.B."/>
            <person name="Herman A."/>
            <person name="Abrahante J.E."/>
            <person name="Garbe J."/>
        </authorList>
    </citation>
    <scope>NUCLEOTIDE SEQUENCE</scope>
    <source>
        <strain evidence="9">Duluth1</strain>
        <tissue evidence="9">Whole animal</tissue>
    </source>
</reference>
<reference evidence="9" key="1">
    <citation type="journal article" date="2019" name="bioRxiv">
        <title>The Genome of the Zebra Mussel, Dreissena polymorpha: A Resource for Invasive Species Research.</title>
        <authorList>
            <person name="McCartney M.A."/>
            <person name="Auch B."/>
            <person name="Kono T."/>
            <person name="Mallez S."/>
            <person name="Zhang Y."/>
            <person name="Obille A."/>
            <person name="Becker A."/>
            <person name="Abrahante J.E."/>
            <person name="Garbe J."/>
            <person name="Badalamenti J.P."/>
            <person name="Herman A."/>
            <person name="Mangelson H."/>
            <person name="Liachko I."/>
            <person name="Sullivan S."/>
            <person name="Sone E.D."/>
            <person name="Koren S."/>
            <person name="Silverstein K.A.T."/>
            <person name="Beckman K.B."/>
            <person name="Gohl D.M."/>
        </authorList>
    </citation>
    <scope>NUCLEOTIDE SEQUENCE</scope>
    <source>
        <strain evidence="9">Duluth1</strain>
        <tissue evidence="9">Whole animal</tissue>
    </source>
</reference>
<feature type="compositionally biased region" description="Basic and acidic residues" evidence="7">
    <location>
        <begin position="14"/>
        <end position="26"/>
    </location>
</feature>
<comment type="caution">
    <text evidence="9">The sequence shown here is derived from an EMBL/GenBank/DDBJ whole genome shotgun (WGS) entry which is preliminary data.</text>
</comment>
<keyword evidence="4 8" id="KW-1133">Transmembrane helix</keyword>
<keyword evidence="3 8" id="KW-0812">Transmembrane</keyword>
<name>A0A9D4RKD8_DREPO</name>
<keyword evidence="10" id="KW-1185">Reference proteome</keyword>
<accession>A0A9D4RKD8</accession>
<dbReference type="Pfam" id="PF03381">
    <property type="entry name" value="CDC50"/>
    <property type="match status" value="1"/>
</dbReference>
<evidence type="ECO:0000256" key="5">
    <source>
        <dbReference type="ARBA" id="ARBA00023136"/>
    </source>
</evidence>
<feature type="region of interest" description="Disordered" evidence="7">
    <location>
        <begin position="1"/>
        <end position="27"/>
    </location>
</feature>
<dbReference type="AlphaFoldDB" id="A0A9D4RKD8"/>
<evidence type="ECO:0008006" key="11">
    <source>
        <dbReference type="Google" id="ProtNLM"/>
    </source>
</evidence>